<name>A0A8J4XDM6_CLAMG</name>
<reference evidence="1" key="1">
    <citation type="submission" date="2020-07" db="EMBL/GenBank/DDBJ databases">
        <title>Clarias magur genome sequencing, assembly and annotation.</title>
        <authorList>
            <person name="Kushwaha B."/>
            <person name="Kumar R."/>
            <person name="Das P."/>
            <person name="Joshi C.G."/>
            <person name="Kumar D."/>
            <person name="Nagpure N.S."/>
            <person name="Pandey M."/>
            <person name="Agarwal S."/>
            <person name="Srivastava S."/>
            <person name="Singh M."/>
            <person name="Sahoo L."/>
            <person name="Jayasankar P."/>
            <person name="Meher P.K."/>
            <person name="Koringa P.G."/>
            <person name="Iquebal M.A."/>
            <person name="Das S.P."/>
            <person name="Bit A."/>
            <person name="Patnaik S."/>
            <person name="Patel N."/>
            <person name="Shah T.M."/>
            <person name="Hinsu A."/>
            <person name="Jena J.K."/>
        </authorList>
    </citation>
    <scope>NUCLEOTIDE SEQUENCE</scope>
    <source>
        <strain evidence="1">CIFAMagur01</strain>
        <tissue evidence="1">Testis</tissue>
    </source>
</reference>
<proteinExistence type="predicted"/>
<dbReference type="EMBL" id="QNUK01000055">
    <property type="protein sequence ID" value="KAF5904593.1"/>
    <property type="molecule type" value="Genomic_DNA"/>
</dbReference>
<dbReference type="Proteomes" id="UP000727407">
    <property type="component" value="Unassembled WGS sequence"/>
</dbReference>
<evidence type="ECO:0000313" key="1">
    <source>
        <dbReference type="EMBL" id="KAF5904593.1"/>
    </source>
</evidence>
<organism evidence="1 2">
    <name type="scientific">Clarias magur</name>
    <name type="common">Asian catfish</name>
    <name type="synonym">Macropteronotus magur</name>
    <dbReference type="NCBI Taxonomy" id="1594786"/>
    <lineage>
        <taxon>Eukaryota</taxon>
        <taxon>Metazoa</taxon>
        <taxon>Chordata</taxon>
        <taxon>Craniata</taxon>
        <taxon>Vertebrata</taxon>
        <taxon>Euteleostomi</taxon>
        <taxon>Actinopterygii</taxon>
        <taxon>Neopterygii</taxon>
        <taxon>Teleostei</taxon>
        <taxon>Ostariophysi</taxon>
        <taxon>Siluriformes</taxon>
        <taxon>Clariidae</taxon>
        <taxon>Clarias</taxon>
    </lineage>
</organism>
<keyword evidence="2" id="KW-1185">Reference proteome</keyword>
<gene>
    <name evidence="1" type="primary">der</name>
    <name evidence="1" type="ORF">DAT39_005673</name>
</gene>
<sequence>MRQKFVQICSKFRVRGELASASRALLVQRVIGLDPFISTSRENRWTANGAPEHAPPFQQPILCGYEHKCTIPL</sequence>
<accession>A0A8J4XDM6</accession>
<protein>
    <submittedName>
        <fullName evidence="1">CLIP-associating protein 1</fullName>
    </submittedName>
</protein>
<evidence type="ECO:0000313" key="2">
    <source>
        <dbReference type="Proteomes" id="UP000727407"/>
    </source>
</evidence>
<dbReference type="AlphaFoldDB" id="A0A8J4XDM6"/>
<comment type="caution">
    <text evidence="1">The sequence shown here is derived from an EMBL/GenBank/DDBJ whole genome shotgun (WGS) entry which is preliminary data.</text>
</comment>